<dbReference type="InterPro" id="IPR036291">
    <property type="entry name" value="NAD(P)-bd_dom_sf"/>
</dbReference>
<protein>
    <recommendedName>
        <fullName evidence="3">D-isomer specific 2-hydroxyacid dehydrogenase NAD-binding domain-containing protein</fullName>
    </recommendedName>
</protein>
<dbReference type="Gene3D" id="3.40.50.720">
    <property type="entry name" value="NAD(P)-binding Rossmann-like Domain"/>
    <property type="match status" value="2"/>
</dbReference>
<dbReference type="Proteomes" id="UP000263993">
    <property type="component" value="Unassembled WGS sequence"/>
</dbReference>
<proteinExistence type="predicted"/>
<dbReference type="Pfam" id="PF02826">
    <property type="entry name" value="2-Hacid_dh_C"/>
    <property type="match status" value="1"/>
</dbReference>
<dbReference type="InterPro" id="IPR006140">
    <property type="entry name" value="D-isomer_DH_NAD-bd"/>
</dbReference>
<dbReference type="InterPro" id="IPR029753">
    <property type="entry name" value="D-isomer_DH_CS"/>
</dbReference>
<dbReference type="PANTHER" id="PTHR43333:SF1">
    <property type="entry name" value="D-ISOMER SPECIFIC 2-HYDROXYACID DEHYDROGENASE NAD-BINDING DOMAIN-CONTAINING PROTEIN"/>
    <property type="match status" value="1"/>
</dbReference>
<accession>A0A371BAW5</accession>
<name>A0A371BAW5_9BRAD</name>
<dbReference type="EMBL" id="QRGO01000001">
    <property type="protein sequence ID" value="RDV04533.1"/>
    <property type="molecule type" value="Genomic_DNA"/>
</dbReference>
<evidence type="ECO:0000259" key="3">
    <source>
        <dbReference type="Pfam" id="PF02826"/>
    </source>
</evidence>
<evidence type="ECO:0000313" key="4">
    <source>
        <dbReference type="EMBL" id="RDV04533.1"/>
    </source>
</evidence>
<reference evidence="5" key="1">
    <citation type="submission" date="2018-08" db="EMBL/GenBank/DDBJ databases">
        <authorList>
            <person name="Kim S.-J."/>
            <person name="Jung G.-Y."/>
        </authorList>
    </citation>
    <scope>NUCLEOTIDE SEQUENCE [LARGE SCALE GENOMIC DNA]</scope>
    <source>
        <strain evidence="5">GY_H</strain>
    </source>
</reference>
<feature type="domain" description="D-isomer specific 2-hydroxyacid dehydrogenase NAD-binding" evidence="3">
    <location>
        <begin position="112"/>
        <end position="292"/>
    </location>
</feature>
<dbReference type="PANTHER" id="PTHR43333">
    <property type="entry name" value="2-HACID_DH_C DOMAIN-CONTAINING PROTEIN"/>
    <property type="match status" value="1"/>
</dbReference>
<dbReference type="GO" id="GO:0051287">
    <property type="term" value="F:NAD binding"/>
    <property type="evidence" value="ECO:0007669"/>
    <property type="project" value="InterPro"/>
</dbReference>
<dbReference type="SUPFAM" id="SSF52283">
    <property type="entry name" value="Formate/glycerate dehydrogenase catalytic domain-like"/>
    <property type="match status" value="1"/>
</dbReference>
<sequence length="331" mass="36117">MPARPRASVLACHQRSDNVRPVFTEALSDIADVRFLSDAGANRLQWLTEADVLLSFLPHSEINTEEWGSIRAKLLQVATAGVNHLHFEMIPAATAVAPTIGVQSPAIAEHVLAFALAAAKGLFLHRSELARGEFNFMAETRMLSGATCCVIGLGQVGRATARLFQAIGMKVNAINSSGVTDDRSLSAVGTLQDFNEMVTDAQVVVITLPLTERTRDLVGATQLAAMRRDAILINVGRGRIINQKALYDHLVANPAFIACLDAWWEEPFNEGRFHLNHPFFDLPNLAGTPHNASRVPGMAAAIAQQAAANVRHFLLTGEVRHRVPEEERRWV</sequence>
<dbReference type="OrthoDB" id="9793626at2"/>
<evidence type="ECO:0000256" key="2">
    <source>
        <dbReference type="ARBA" id="ARBA00023027"/>
    </source>
</evidence>
<dbReference type="PROSITE" id="PS00671">
    <property type="entry name" value="D_2_HYDROXYACID_DH_3"/>
    <property type="match status" value="1"/>
</dbReference>
<keyword evidence="2" id="KW-0520">NAD</keyword>
<evidence type="ECO:0000313" key="5">
    <source>
        <dbReference type="Proteomes" id="UP000263993"/>
    </source>
</evidence>
<organism evidence="4 5">
    <name type="scientific">Undibacter mobilis</name>
    <dbReference type="NCBI Taxonomy" id="2292256"/>
    <lineage>
        <taxon>Bacteria</taxon>
        <taxon>Pseudomonadati</taxon>
        <taxon>Pseudomonadota</taxon>
        <taxon>Alphaproteobacteria</taxon>
        <taxon>Hyphomicrobiales</taxon>
        <taxon>Nitrobacteraceae</taxon>
        <taxon>Undibacter</taxon>
    </lineage>
</organism>
<dbReference type="GO" id="GO:0016616">
    <property type="term" value="F:oxidoreductase activity, acting on the CH-OH group of donors, NAD or NADP as acceptor"/>
    <property type="evidence" value="ECO:0007669"/>
    <property type="project" value="UniProtKB-ARBA"/>
</dbReference>
<gene>
    <name evidence="4" type="ORF">DXH78_08125</name>
</gene>
<dbReference type="AlphaFoldDB" id="A0A371BAW5"/>
<keyword evidence="1" id="KW-0560">Oxidoreductase</keyword>
<dbReference type="RefSeq" id="WP_115516558.1">
    <property type="nucleotide sequence ID" value="NZ_QRGO01000001.1"/>
</dbReference>
<evidence type="ECO:0000256" key="1">
    <source>
        <dbReference type="ARBA" id="ARBA00023002"/>
    </source>
</evidence>
<comment type="caution">
    <text evidence="4">The sequence shown here is derived from an EMBL/GenBank/DDBJ whole genome shotgun (WGS) entry which is preliminary data.</text>
</comment>
<keyword evidence="5" id="KW-1185">Reference proteome</keyword>
<dbReference type="SUPFAM" id="SSF51735">
    <property type="entry name" value="NAD(P)-binding Rossmann-fold domains"/>
    <property type="match status" value="1"/>
</dbReference>